<dbReference type="SMART" id="SM00382">
    <property type="entry name" value="AAA"/>
    <property type="match status" value="3"/>
</dbReference>
<keyword evidence="5 9" id="KW-0547">Nucleotide-binding</keyword>
<dbReference type="GO" id="GO:0005886">
    <property type="term" value="C:plasma membrane"/>
    <property type="evidence" value="ECO:0007669"/>
    <property type="project" value="UniProtKB-SubCell"/>
</dbReference>
<dbReference type="InterPro" id="IPR002543">
    <property type="entry name" value="FtsK_dom"/>
</dbReference>
<dbReference type="InterPro" id="IPR050206">
    <property type="entry name" value="FtsK/SpoIIIE/SftA"/>
</dbReference>
<evidence type="ECO:0000256" key="3">
    <source>
        <dbReference type="ARBA" id="ARBA00022692"/>
    </source>
</evidence>
<dbReference type="AlphaFoldDB" id="A0A9X3C2R9"/>
<dbReference type="PROSITE" id="PS50901">
    <property type="entry name" value="FTSK"/>
    <property type="match status" value="3"/>
</dbReference>
<dbReference type="GO" id="GO:0003677">
    <property type="term" value="F:DNA binding"/>
    <property type="evidence" value="ECO:0007669"/>
    <property type="project" value="InterPro"/>
</dbReference>
<name>A0A9X3C2R9_9MYCO</name>
<protein>
    <submittedName>
        <fullName evidence="12">Type VII secretion protein EccCa</fullName>
    </submittedName>
</protein>
<dbReference type="Pfam" id="PF01580">
    <property type="entry name" value="FtsK_SpoIIIE"/>
    <property type="match status" value="3"/>
</dbReference>
<dbReference type="Proteomes" id="UP001141629">
    <property type="component" value="Unassembled WGS sequence"/>
</dbReference>
<dbReference type="InterPro" id="IPR027417">
    <property type="entry name" value="P-loop_NTPase"/>
</dbReference>
<dbReference type="PANTHER" id="PTHR22683">
    <property type="entry name" value="SPORULATION PROTEIN RELATED"/>
    <property type="match status" value="1"/>
</dbReference>
<keyword evidence="2" id="KW-1003">Cell membrane</keyword>
<dbReference type="InterPro" id="IPR003593">
    <property type="entry name" value="AAA+_ATPase"/>
</dbReference>
<evidence type="ECO:0000256" key="10">
    <source>
        <dbReference type="SAM" id="Phobius"/>
    </source>
</evidence>
<evidence type="ECO:0000259" key="11">
    <source>
        <dbReference type="PROSITE" id="PS50901"/>
    </source>
</evidence>
<evidence type="ECO:0000256" key="1">
    <source>
        <dbReference type="ARBA" id="ARBA00004651"/>
    </source>
</evidence>
<keyword evidence="13" id="KW-1185">Reference proteome</keyword>
<evidence type="ECO:0000256" key="5">
    <source>
        <dbReference type="ARBA" id="ARBA00022741"/>
    </source>
</evidence>
<feature type="domain" description="FtsK" evidence="11">
    <location>
        <begin position="950"/>
        <end position="1133"/>
    </location>
</feature>
<comment type="caution">
    <text evidence="12">The sequence shown here is derived from an EMBL/GenBank/DDBJ whole genome shotgun (WGS) entry which is preliminary data.</text>
</comment>
<sequence length="1168" mass="124641">MRAAPAMPKDPPANLVAKVLPVVMLLAMGGMTMLYVTSGAASSRSPVFLFLPVMMLVSVLGSVAYQSRGARRGAELDDDRRAYLRYLDELDQTLARTAEAQHDSSHWSHPDPAAAWTLVGTARMWERRPGDEDFCHVRVGTGPRPLATTVVAPDASDARDPVLEEAVDRLLADRSTVLDVPVVVDLQTHARVAVLGPAQDARGVVRAMICQLTVLHGPDAVRVTATGHHAHAHWDWLKWLPHHGRPREGSPRARHVVIVDGGVDGTPGADTTISIGALDGECLSVTLDGTGPLPRPDSVTTAQALACARTLAPFRAASAVAARDAEWAQLVGVGDATAVDADRTWRPRSATERLRVAIGVTEDGQRVRVDLKEAARGGMGPHGLCVGATGSGKSEFLRTLVLGLVATHDPDALNVVLVDFKGGATFLGLERLRHVAAVVTNLSEEAHLVTRMRDALAGEMTRRQRVLRAAGGFPGIGDYDAARARGAELAPLPALFIVVDEFSELLSQHPDFAELFVAIGRLGRSLGMHLLLASQRLDEGRLRGLETHLSYRICLKTFSASESRAVLGTADAYELPGTPGAAILKTAAGELVRFRSAFVSGPVGTIAADEPEVARRFTAADAEQIVRVAPRPSRALLDVVVDRLADRGRAAHRVWLAPLAAPPRLDELVDGIGDLPPLMVPIGLVDNPFEQRRDPLMVDLRAAGGNVAIVGGPRSGKTSALRALVVALAATHHPEAMHVYGLDFGGGSSSSLGRLPHVGAFAGRQERDLARRIVTYVQGVVRERETRRPDGEARVADRPAVFLVVDGWAVARQEFDGMEEAVTAIAAQGLALGVHVVLTATRWAELRPALKDQLGTRIELCLGDPADSEMDRKRARLLGVRPPGHGITREGLEFVTALPCPDATDVAEVAARFTDRGAPAVRLLPALVPHAEVVDRAGGRVAIGLGEDDMAPTVLDFAAHPHLLILGDTECGKTATLRTLCREIVRVGAPGGVRLLVVDFRRTLLGVVDDERLQGYAMSAAAADAHVTTAAALLTGRLPDERVTQQQLRDRSWWSGPEVFVIVDDYDLVAGTSGNPLLPLLDLLPHARDLGLHLVIARRSGGAARAMFDPILARTRDLGCTGLMMSASADEGVLLGSVRPTPLPPGRGTLIRRGHSDQLVQVSWTDPQ</sequence>
<keyword evidence="7 10" id="KW-1133">Transmembrane helix</keyword>
<feature type="binding site" evidence="9">
    <location>
        <begin position="387"/>
        <end position="394"/>
    </location>
    <ligand>
        <name>ATP</name>
        <dbReference type="ChEBI" id="CHEBI:30616"/>
    </ligand>
</feature>
<evidence type="ECO:0000256" key="6">
    <source>
        <dbReference type="ARBA" id="ARBA00022840"/>
    </source>
</evidence>
<keyword evidence="3 10" id="KW-0812">Transmembrane</keyword>
<dbReference type="InterPro" id="IPR023837">
    <property type="entry name" value="EccCb-like_Actinobacteria"/>
</dbReference>
<evidence type="ECO:0000256" key="4">
    <source>
        <dbReference type="ARBA" id="ARBA00022737"/>
    </source>
</evidence>
<keyword evidence="4" id="KW-0677">Repeat</keyword>
<evidence type="ECO:0000256" key="7">
    <source>
        <dbReference type="ARBA" id="ARBA00022989"/>
    </source>
</evidence>
<dbReference type="SUPFAM" id="SSF52540">
    <property type="entry name" value="P-loop containing nucleoside triphosphate hydrolases"/>
    <property type="match status" value="3"/>
</dbReference>
<dbReference type="GO" id="GO:0005524">
    <property type="term" value="F:ATP binding"/>
    <property type="evidence" value="ECO:0007669"/>
    <property type="project" value="UniProtKB-UniRule"/>
</dbReference>
<feature type="transmembrane region" description="Helical" evidence="10">
    <location>
        <begin position="47"/>
        <end position="65"/>
    </location>
</feature>
<evidence type="ECO:0000313" key="13">
    <source>
        <dbReference type="Proteomes" id="UP001141629"/>
    </source>
</evidence>
<comment type="subcellular location">
    <subcellularLocation>
        <location evidence="1">Cell membrane</location>
        <topology evidence="1">Multi-pass membrane protein</topology>
    </subcellularLocation>
</comment>
<feature type="binding site" evidence="9">
    <location>
        <begin position="711"/>
        <end position="718"/>
    </location>
    <ligand>
        <name>ATP</name>
        <dbReference type="ChEBI" id="CHEBI:30616"/>
    </ligand>
</feature>
<dbReference type="EMBL" id="JACKVK010000008">
    <property type="protein sequence ID" value="MCV7421671.1"/>
    <property type="molecule type" value="Genomic_DNA"/>
</dbReference>
<feature type="domain" description="FtsK" evidence="11">
    <location>
        <begin position="364"/>
        <end position="564"/>
    </location>
</feature>
<gene>
    <name evidence="12" type="primary">eccCa</name>
    <name evidence="12" type="ORF">H7K45_14075</name>
</gene>
<accession>A0A9X3C2R9</accession>
<proteinExistence type="predicted"/>
<reference evidence="12" key="1">
    <citation type="submission" date="2020-07" db="EMBL/GenBank/DDBJ databases">
        <authorList>
            <person name="Pettersson B.M.F."/>
            <person name="Behra P.R.K."/>
            <person name="Ramesh M."/>
            <person name="Das S."/>
            <person name="Dasgupta S."/>
            <person name="Kirsebom L.A."/>
        </authorList>
    </citation>
    <scope>NUCLEOTIDE SEQUENCE</scope>
    <source>
        <strain evidence="12">DSM 44838</strain>
    </source>
</reference>
<dbReference type="NCBIfam" id="TIGR03925">
    <property type="entry name" value="T7SS_EccC_b"/>
    <property type="match status" value="1"/>
</dbReference>
<reference evidence="12" key="2">
    <citation type="journal article" date="2022" name="BMC Genomics">
        <title>Comparative genome analysis of mycobacteria focusing on tRNA and non-coding RNA.</title>
        <authorList>
            <person name="Behra P.R.K."/>
            <person name="Pettersson B.M.F."/>
            <person name="Ramesh M."/>
            <person name="Das S."/>
            <person name="Dasgupta S."/>
            <person name="Kirsebom L.A."/>
        </authorList>
    </citation>
    <scope>NUCLEOTIDE SEQUENCE</scope>
    <source>
        <strain evidence="12">DSM 44838</strain>
    </source>
</reference>
<dbReference type="InterPro" id="IPR023836">
    <property type="entry name" value="EccCa-like_Actinobacteria"/>
</dbReference>
<evidence type="ECO:0000256" key="9">
    <source>
        <dbReference type="PROSITE-ProRule" id="PRU00289"/>
    </source>
</evidence>
<keyword evidence="6 9" id="KW-0067">ATP-binding</keyword>
<feature type="transmembrane region" description="Helical" evidence="10">
    <location>
        <begin position="15"/>
        <end position="35"/>
    </location>
</feature>
<feature type="binding site" evidence="9">
    <location>
        <begin position="967"/>
        <end position="974"/>
    </location>
    <ligand>
        <name>ATP</name>
        <dbReference type="ChEBI" id="CHEBI:30616"/>
    </ligand>
</feature>
<feature type="domain" description="FtsK" evidence="11">
    <location>
        <begin position="693"/>
        <end position="869"/>
    </location>
</feature>
<dbReference type="PANTHER" id="PTHR22683:SF1">
    <property type="entry name" value="TYPE VII SECRETION SYSTEM PROTEIN ESSC"/>
    <property type="match status" value="1"/>
</dbReference>
<evidence type="ECO:0000256" key="8">
    <source>
        <dbReference type="ARBA" id="ARBA00023136"/>
    </source>
</evidence>
<dbReference type="Gene3D" id="3.40.50.300">
    <property type="entry name" value="P-loop containing nucleotide triphosphate hydrolases"/>
    <property type="match status" value="3"/>
</dbReference>
<dbReference type="NCBIfam" id="TIGR03924">
    <property type="entry name" value="T7SS_EccC_a"/>
    <property type="match status" value="1"/>
</dbReference>
<evidence type="ECO:0000256" key="2">
    <source>
        <dbReference type="ARBA" id="ARBA00022475"/>
    </source>
</evidence>
<organism evidence="12 13">
    <name type="scientific">Mycobacterium yunnanensis</name>
    <dbReference type="NCBI Taxonomy" id="368477"/>
    <lineage>
        <taxon>Bacteria</taxon>
        <taxon>Bacillati</taxon>
        <taxon>Actinomycetota</taxon>
        <taxon>Actinomycetes</taxon>
        <taxon>Mycobacteriales</taxon>
        <taxon>Mycobacteriaceae</taxon>
        <taxon>Mycobacterium</taxon>
    </lineage>
</organism>
<keyword evidence="8 10" id="KW-0472">Membrane</keyword>
<evidence type="ECO:0000313" key="12">
    <source>
        <dbReference type="EMBL" id="MCV7421671.1"/>
    </source>
</evidence>